<comment type="catalytic activity">
    <reaction evidence="5">
        <text>pyridoxine 5'-phosphate + O2 = pyridoxal 5'-phosphate + H2O2</text>
        <dbReference type="Rhea" id="RHEA:15149"/>
        <dbReference type="ChEBI" id="CHEBI:15379"/>
        <dbReference type="ChEBI" id="CHEBI:16240"/>
        <dbReference type="ChEBI" id="CHEBI:58589"/>
        <dbReference type="ChEBI" id="CHEBI:597326"/>
        <dbReference type="EC" id="1.4.3.5"/>
    </reaction>
</comment>
<dbReference type="Gene3D" id="2.30.110.10">
    <property type="entry name" value="Electron Transport, Fmn-binding Protein, Chain A"/>
    <property type="match status" value="1"/>
</dbReference>
<accession>A0A3M4ALF9</accession>
<feature type="binding site" evidence="5 7">
    <location>
        <position position="95"/>
    </location>
    <ligand>
        <name>FMN</name>
        <dbReference type="ChEBI" id="CHEBI:58210"/>
    </ligand>
</feature>
<comment type="catalytic activity">
    <reaction evidence="5">
        <text>pyridoxamine 5'-phosphate + O2 + H2O = pyridoxal 5'-phosphate + H2O2 + NH4(+)</text>
        <dbReference type="Rhea" id="RHEA:15817"/>
        <dbReference type="ChEBI" id="CHEBI:15377"/>
        <dbReference type="ChEBI" id="CHEBI:15379"/>
        <dbReference type="ChEBI" id="CHEBI:16240"/>
        <dbReference type="ChEBI" id="CHEBI:28938"/>
        <dbReference type="ChEBI" id="CHEBI:58451"/>
        <dbReference type="ChEBI" id="CHEBI:597326"/>
        <dbReference type="EC" id="1.4.3.5"/>
    </reaction>
</comment>
<keyword evidence="11" id="KW-1185">Reference proteome</keyword>
<dbReference type="InterPro" id="IPR019740">
    <property type="entry name" value="Pyridox_Oxase_CS"/>
</dbReference>
<feature type="binding site" evidence="5 7">
    <location>
        <position position="117"/>
    </location>
    <ligand>
        <name>FMN</name>
        <dbReference type="ChEBI" id="CHEBI:58210"/>
    </ligand>
</feature>
<evidence type="ECO:0000256" key="7">
    <source>
        <dbReference type="PIRSR" id="PIRSR000190-2"/>
    </source>
</evidence>
<dbReference type="EC" id="1.4.3.5" evidence="5"/>
<dbReference type="NCBIfam" id="TIGR00558">
    <property type="entry name" value="pdxH"/>
    <property type="match status" value="1"/>
</dbReference>
<evidence type="ECO:0000256" key="2">
    <source>
        <dbReference type="ARBA" id="ARBA00022630"/>
    </source>
</evidence>
<sequence length="224" mass="25471">MANFLEDRVMPLSLAQLRRNYTLYGLRDENAQADPLVLFGQWLGQARKTEVPPAEANSMALATVDSQGHAHCRILLLKGFSAEGFIFFGHYHSAKGQELASNPHAAMTFFWPGLERQVRIEGPVVQAGAQLSDDYFDARPVASQLGAWASPQSQPLAHRSELESRLREVTQRFAGRQPPRPDNWGGYCLQPRRIEFWQGRPDRLHDRLDYRLHDGHWQCTRLAP</sequence>
<feature type="binding site" evidence="5 6">
    <location>
        <position position="143"/>
    </location>
    <ligand>
        <name>substrate</name>
    </ligand>
</feature>
<comment type="caution">
    <text evidence="10">The sequence shown here is derived from an EMBL/GenBank/DDBJ whole genome shotgun (WGS) entry which is preliminary data.</text>
</comment>
<dbReference type="Pfam" id="PF01243">
    <property type="entry name" value="PNPOx_N"/>
    <property type="match status" value="1"/>
</dbReference>
<evidence type="ECO:0000256" key="4">
    <source>
        <dbReference type="ARBA" id="ARBA00023002"/>
    </source>
</evidence>
<organism evidence="10 11">
    <name type="scientific">Pseudomonas marginalis pv. marginalis</name>
    <dbReference type="NCBI Taxonomy" id="97473"/>
    <lineage>
        <taxon>Bacteria</taxon>
        <taxon>Pseudomonadati</taxon>
        <taxon>Pseudomonadota</taxon>
        <taxon>Gammaproteobacteria</taxon>
        <taxon>Pseudomonadales</taxon>
        <taxon>Pseudomonadaceae</taxon>
        <taxon>Pseudomonas</taxon>
    </lineage>
</organism>
<feature type="binding site" evidence="5 6">
    <location>
        <begin position="203"/>
        <end position="205"/>
    </location>
    <ligand>
        <name>substrate</name>
    </ligand>
</feature>
<evidence type="ECO:0000256" key="5">
    <source>
        <dbReference type="HAMAP-Rule" id="MF_01629"/>
    </source>
</evidence>
<dbReference type="PANTHER" id="PTHR10851:SF0">
    <property type="entry name" value="PYRIDOXINE-5'-PHOSPHATE OXIDASE"/>
    <property type="match status" value="1"/>
</dbReference>
<dbReference type="InterPro" id="IPR011576">
    <property type="entry name" value="Pyridox_Oxase_N"/>
</dbReference>
<evidence type="ECO:0000313" key="11">
    <source>
        <dbReference type="Proteomes" id="UP000276587"/>
    </source>
</evidence>
<feature type="binding site" evidence="6">
    <location>
        <begin position="18"/>
        <end position="21"/>
    </location>
    <ligand>
        <name>substrate</name>
    </ligand>
</feature>
<comment type="pathway">
    <text evidence="5">Cofactor metabolism; pyridoxal 5'-phosphate salvage; pyridoxal 5'-phosphate from pyridoxine 5'-phosphate: step 1/1.</text>
</comment>
<evidence type="ECO:0000256" key="1">
    <source>
        <dbReference type="ARBA" id="ARBA00007301"/>
    </source>
</evidence>
<feature type="domain" description="Pyridoxine 5'-phosphate oxidase dimerisation C-terminal" evidence="9">
    <location>
        <begin position="184"/>
        <end position="224"/>
    </location>
</feature>
<name>A0A3M4ALF9_PSEMA</name>
<dbReference type="Pfam" id="PF10590">
    <property type="entry name" value="PNP_phzG_C"/>
    <property type="match status" value="1"/>
</dbReference>
<evidence type="ECO:0000259" key="8">
    <source>
        <dbReference type="Pfam" id="PF01243"/>
    </source>
</evidence>
<feature type="binding site" evidence="5 7">
    <location>
        <begin position="152"/>
        <end position="153"/>
    </location>
    <ligand>
        <name>FMN</name>
        <dbReference type="ChEBI" id="CHEBI:58210"/>
    </ligand>
</feature>
<comment type="subunit">
    <text evidence="5">Homodimer.</text>
</comment>
<feature type="binding site" evidence="5 6">
    <location>
        <position position="78"/>
    </location>
    <ligand>
        <name>substrate</name>
    </ligand>
</feature>
<dbReference type="AlphaFoldDB" id="A0A3M4ALF9"/>
<reference evidence="10 11" key="1">
    <citation type="submission" date="2018-08" db="EMBL/GenBank/DDBJ databases">
        <title>Recombination of ecologically and evolutionarily significant loci maintains genetic cohesion in the Pseudomonas syringae species complex.</title>
        <authorList>
            <person name="Dillon M."/>
            <person name="Thakur S."/>
            <person name="Almeida R.N.D."/>
            <person name="Weir B.S."/>
            <person name="Guttman D.S."/>
        </authorList>
    </citation>
    <scope>NUCLEOTIDE SEQUENCE [LARGE SCALE GENOMIC DNA]</scope>
    <source>
        <strain evidence="10 11">ICMP 3555</strain>
    </source>
</reference>
<dbReference type="GO" id="GO:0004733">
    <property type="term" value="F:pyridoxamine phosphate oxidase activity"/>
    <property type="evidence" value="ECO:0007669"/>
    <property type="project" value="UniProtKB-UniRule"/>
</dbReference>
<dbReference type="InterPro" id="IPR000659">
    <property type="entry name" value="Pyridox_Oxase"/>
</dbReference>
<dbReference type="PROSITE" id="PS01064">
    <property type="entry name" value="PYRIDOX_OXIDASE"/>
    <property type="match status" value="1"/>
</dbReference>
<feature type="domain" description="Pyridoxamine 5'-phosphate oxidase N-terminal" evidence="8">
    <location>
        <begin position="55"/>
        <end position="171"/>
    </location>
</feature>
<feature type="binding site" evidence="5 6">
    <location>
        <position position="139"/>
    </location>
    <ligand>
        <name>substrate</name>
    </ligand>
</feature>
<dbReference type="GO" id="GO:0010181">
    <property type="term" value="F:FMN binding"/>
    <property type="evidence" value="ECO:0007669"/>
    <property type="project" value="UniProtKB-UniRule"/>
</dbReference>
<comment type="function">
    <text evidence="5">Catalyzes the oxidation of either pyridoxine 5'-phosphate (PNP) or pyridoxamine 5'-phosphate (PMP) into pyridoxal 5'-phosphate (PLP).</text>
</comment>
<feature type="binding site" evidence="5 6">
    <location>
        <position position="135"/>
    </location>
    <ligand>
        <name>substrate</name>
    </ligand>
</feature>
<comment type="similarity">
    <text evidence="1 5">Belongs to the pyridoxamine 5'-phosphate oxidase family.</text>
</comment>
<comment type="cofactor">
    <cofactor evidence="5 7">
        <name>FMN</name>
        <dbReference type="ChEBI" id="CHEBI:58210"/>
    </cofactor>
    <text evidence="5 7">Binds 1 FMN per subunit.</text>
</comment>
<keyword evidence="4 5" id="KW-0560">Oxidoreductase</keyword>
<gene>
    <name evidence="5" type="primary">pdxH</name>
    <name evidence="10" type="ORF">ALQ29_00046</name>
</gene>
<dbReference type="GO" id="GO:0008615">
    <property type="term" value="P:pyridoxine biosynthetic process"/>
    <property type="evidence" value="ECO:0007669"/>
    <property type="project" value="UniProtKB-UniRule"/>
</dbReference>
<dbReference type="UniPathway" id="UPA01068">
    <property type="reaction ID" value="UER00304"/>
</dbReference>
<feature type="binding site" evidence="5 7">
    <location>
        <position position="197"/>
    </location>
    <ligand>
        <name>FMN</name>
        <dbReference type="ChEBI" id="CHEBI:58210"/>
    </ligand>
</feature>
<dbReference type="HAMAP" id="MF_01629">
    <property type="entry name" value="PdxH"/>
    <property type="match status" value="1"/>
</dbReference>
<evidence type="ECO:0000256" key="3">
    <source>
        <dbReference type="ARBA" id="ARBA00022643"/>
    </source>
</evidence>
<protein>
    <recommendedName>
        <fullName evidence="5">Pyridoxine/pyridoxamine 5'-phosphate oxidase</fullName>
        <ecNumber evidence="5">1.4.3.5</ecNumber>
    </recommendedName>
    <alternativeName>
        <fullName evidence="5">PNP/PMP oxidase</fullName>
        <shortName evidence="5">PNPOx</shortName>
    </alternativeName>
    <alternativeName>
        <fullName evidence="5">Pyridoxal 5'-phosphate synthase</fullName>
    </alternativeName>
</protein>
<dbReference type="NCBIfam" id="NF004231">
    <property type="entry name" value="PRK05679.1"/>
    <property type="match status" value="1"/>
</dbReference>
<evidence type="ECO:0000259" key="9">
    <source>
        <dbReference type="Pfam" id="PF10590"/>
    </source>
</evidence>
<dbReference type="InterPro" id="IPR012349">
    <property type="entry name" value="Split_barrel_FMN-bd"/>
</dbReference>
<evidence type="ECO:0000313" key="10">
    <source>
        <dbReference type="EMBL" id="RMP07723.1"/>
    </source>
</evidence>
<keyword evidence="5" id="KW-0664">Pyridoxine biosynthesis</keyword>
<dbReference type="PIRSF" id="PIRSF000190">
    <property type="entry name" value="Pyd_amn-ph_oxd"/>
    <property type="match status" value="1"/>
</dbReference>
<dbReference type="InterPro" id="IPR019576">
    <property type="entry name" value="Pyridoxamine_oxidase_dimer_C"/>
</dbReference>
<dbReference type="EMBL" id="RBQF01000205">
    <property type="protein sequence ID" value="RMP07723.1"/>
    <property type="molecule type" value="Genomic_DNA"/>
</dbReference>
<keyword evidence="3 5" id="KW-0288">FMN</keyword>
<proteinExistence type="inferred from homology"/>
<dbReference type="Proteomes" id="UP000276587">
    <property type="component" value="Unassembled WGS sequence"/>
</dbReference>
<keyword evidence="2 5" id="KW-0285">Flavoprotein</keyword>
<comment type="caution">
    <text evidence="5">Lacks conserved residue(s) required for the propagation of feature annotation.</text>
</comment>
<dbReference type="PANTHER" id="PTHR10851">
    <property type="entry name" value="PYRIDOXINE-5-PHOSPHATE OXIDASE"/>
    <property type="match status" value="1"/>
</dbReference>
<feature type="binding site" evidence="5 7">
    <location>
        <position position="207"/>
    </location>
    <ligand>
        <name>FMN</name>
        <dbReference type="ChEBI" id="CHEBI:58210"/>
    </ligand>
</feature>
<dbReference type="SUPFAM" id="SSF50475">
    <property type="entry name" value="FMN-binding split barrel"/>
    <property type="match status" value="1"/>
</dbReference>
<evidence type="ECO:0000256" key="6">
    <source>
        <dbReference type="PIRSR" id="PIRSR000190-1"/>
    </source>
</evidence>
<feature type="binding site" evidence="5 7">
    <location>
        <begin position="73"/>
        <end position="78"/>
    </location>
    <ligand>
        <name>FMN</name>
        <dbReference type="ChEBI" id="CHEBI:58210"/>
    </ligand>
</feature>
<comment type="pathway">
    <text evidence="5">Cofactor metabolism; pyridoxal 5'-phosphate salvage; pyridoxal 5'-phosphate from pyridoxamine 5'-phosphate: step 1/1.</text>
</comment>